<accession>A0A7J6HWP3</accession>
<feature type="region of interest" description="Disordered" evidence="1">
    <location>
        <begin position="1"/>
        <end position="26"/>
    </location>
</feature>
<evidence type="ECO:0000313" key="3">
    <source>
        <dbReference type="Proteomes" id="UP000583929"/>
    </source>
</evidence>
<comment type="caution">
    <text evidence="2">The sequence shown here is derived from an EMBL/GenBank/DDBJ whole genome shotgun (WGS) entry which is preliminary data.</text>
</comment>
<sequence>MQCTQSPSWTDPSSRTKRNHSHTFGSSPIHVLTIPTFHKPLGSELIRVFPHIRVFGNPSRVKLNASVSRYIVPTKFRILNSRV</sequence>
<evidence type="ECO:0000313" key="2">
    <source>
        <dbReference type="EMBL" id="KAF4399636.1"/>
    </source>
</evidence>
<feature type="compositionally biased region" description="Polar residues" evidence="1">
    <location>
        <begin position="1"/>
        <end position="13"/>
    </location>
</feature>
<dbReference type="EMBL" id="JAATIQ010000021">
    <property type="protein sequence ID" value="KAF4399636.1"/>
    <property type="molecule type" value="Genomic_DNA"/>
</dbReference>
<protein>
    <submittedName>
        <fullName evidence="2">Uncharacterized protein</fullName>
    </submittedName>
</protein>
<organism evidence="2 3">
    <name type="scientific">Cannabis sativa</name>
    <name type="common">Hemp</name>
    <name type="synonym">Marijuana</name>
    <dbReference type="NCBI Taxonomy" id="3483"/>
    <lineage>
        <taxon>Eukaryota</taxon>
        <taxon>Viridiplantae</taxon>
        <taxon>Streptophyta</taxon>
        <taxon>Embryophyta</taxon>
        <taxon>Tracheophyta</taxon>
        <taxon>Spermatophyta</taxon>
        <taxon>Magnoliopsida</taxon>
        <taxon>eudicotyledons</taxon>
        <taxon>Gunneridae</taxon>
        <taxon>Pentapetalae</taxon>
        <taxon>rosids</taxon>
        <taxon>fabids</taxon>
        <taxon>Rosales</taxon>
        <taxon>Cannabaceae</taxon>
        <taxon>Cannabis</taxon>
    </lineage>
</organism>
<reference evidence="2 3" key="1">
    <citation type="journal article" date="2020" name="bioRxiv">
        <title>Sequence and annotation of 42 cannabis genomes reveals extensive copy number variation in cannabinoid synthesis and pathogen resistance genes.</title>
        <authorList>
            <person name="Mckernan K.J."/>
            <person name="Helbert Y."/>
            <person name="Kane L.T."/>
            <person name="Ebling H."/>
            <person name="Zhang L."/>
            <person name="Liu B."/>
            <person name="Eaton Z."/>
            <person name="Mclaughlin S."/>
            <person name="Kingan S."/>
            <person name="Baybayan P."/>
            <person name="Concepcion G."/>
            <person name="Jordan M."/>
            <person name="Riva A."/>
            <person name="Barbazuk W."/>
            <person name="Harkins T."/>
        </authorList>
    </citation>
    <scope>NUCLEOTIDE SEQUENCE [LARGE SCALE GENOMIC DNA]</scope>
    <source>
        <strain evidence="3">cv. Jamaican Lion 4</strain>
        <tissue evidence="2">Leaf</tissue>
    </source>
</reference>
<name>A0A7J6HWP3_CANSA</name>
<evidence type="ECO:0000256" key="1">
    <source>
        <dbReference type="SAM" id="MobiDB-lite"/>
    </source>
</evidence>
<dbReference type="Proteomes" id="UP000583929">
    <property type="component" value="Unassembled WGS sequence"/>
</dbReference>
<proteinExistence type="predicted"/>
<dbReference type="AlphaFoldDB" id="A0A7J6HWP3"/>
<gene>
    <name evidence="2" type="ORF">G4B88_022719</name>
</gene>
<keyword evidence="3" id="KW-1185">Reference proteome</keyword>